<comment type="catalytic activity">
    <reaction evidence="1 9 10">
        <text>[protein]-peptidylproline (omega=180) = [protein]-peptidylproline (omega=0)</text>
        <dbReference type="Rhea" id="RHEA:16237"/>
        <dbReference type="Rhea" id="RHEA-COMP:10747"/>
        <dbReference type="Rhea" id="RHEA-COMP:10748"/>
        <dbReference type="ChEBI" id="CHEBI:83833"/>
        <dbReference type="ChEBI" id="CHEBI:83834"/>
        <dbReference type="EC" id="5.2.1.8"/>
    </reaction>
</comment>
<dbReference type="PROSITE" id="PS50059">
    <property type="entry name" value="FKBP_PPIASE"/>
    <property type="match status" value="1"/>
</dbReference>
<sequence>MKIAEKTVAHFHYTLKNEAGEELESSNGHEPLTYLHGANNTLAGLEKALTGKATGEKFSVTLQPEEAYGEYQEGLEQRVPVKHLQGLPSKNAKWKKGMTAAVHTDAGQRQVTVLKVGKFMVTVDINPPLAGKVLTFDIEVVDVREATEEEVTHGHVHSADNSCGHDH</sequence>
<evidence type="ECO:0000256" key="8">
    <source>
        <dbReference type="ARBA" id="ARBA00037071"/>
    </source>
</evidence>
<evidence type="ECO:0000256" key="2">
    <source>
        <dbReference type="ARBA" id="ARBA00004496"/>
    </source>
</evidence>
<dbReference type="SUPFAM" id="SSF54534">
    <property type="entry name" value="FKBP-like"/>
    <property type="match status" value="1"/>
</dbReference>
<protein>
    <recommendedName>
        <fullName evidence="10">Peptidyl-prolyl cis-trans isomerase</fullName>
        <ecNumber evidence="10">5.2.1.8</ecNumber>
    </recommendedName>
</protein>
<dbReference type="RefSeq" id="WP_033082440.1">
    <property type="nucleotide sequence ID" value="NZ_JQEC01000029.1"/>
</dbReference>
<comment type="caution">
    <text evidence="12">The sequence shown here is derived from an EMBL/GenBank/DDBJ whole genome shotgun (WGS) entry which is preliminary data.</text>
</comment>
<comment type="subcellular location">
    <subcellularLocation>
        <location evidence="2">Cytoplasm</location>
    </subcellularLocation>
</comment>
<dbReference type="Gene3D" id="3.10.50.40">
    <property type="match status" value="1"/>
</dbReference>
<evidence type="ECO:0000256" key="3">
    <source>
        <dbReference type="ARBA" id="ARBA00006577"/>
    </source>
</evidence>
<gene>
    <name evidence="12" type="ORF">GAB14E_2792</name>
</gene>
<comment type="similarity">
    <text evidence="3 10">Belongs to the FKBP-type PPIase family.</text>
</comment>
<evidence type="ECO:0000256" key="6">
    <source>
        <dbReference type="ARBA" id="ARBA00023186"/>
    </source>
</evidence>
<evidence type="ECO:0000256" key="4">
    <source>
        <dbReference type="ARBA" id="ARBA00022490"/>
    </source>
</evidence>
<dbReference type="Pfam" id="PF00254">
    <property type="entry name" value="FKBP_C"/>
    <property type="match status" value="1"/>
</dbReference>
<dbReference type="GO" id="GO:0042026">
    <property type="term" value="P:protein refolding"/>
    <property type="evidence" value="ECO:0007669"/>
    <property type="project" value="UniProtKB-ARBA"/>
</dbReference>
<evidence type="ECO:0000256" key="7">
    <source>
        <dbReference type="ARBA" id="ARBA00023235"/>
    </source>
</evidence>
<dbReference type="PANTHER" id="PTHR47861:SF3">
    <property type="entry name" value="FKBP-TYPE PEPTIDYL-PROLYL CIS-TRANS ISOMERASE SLYD"/>
    <property type="match status" value="1"/>
</dbReference>
<dbReference type="PANTHER" id="PTHR47861">
    <property type="entry name" value="FKBP-TYPE PEPTIDYL-PROLYL CIS-TRANS ISOMERASE SLYD"/>
    <property type="match status" value="1"/>
</dbReference>
<evidence type="ECO:0000259" key="11">
    <source>
        <dbReference type="PROSITE" id="PS50059"/>
    </source>
</evidence>
<dbReference type="EC" id="5.2.1.8" evidence="10"/>
<dbReference type="Proteomes" id="UP000029868">
    <property type="component" value="Unassembled WGS sequence"/>
</dbReference>
<evidence type="ECO:0000256" key="10">
    <source>
        <dbReference type="RuleBase" id="RU003915"/>
    </source>
</evidence>
<dbReference type="EMBL" id="JQEC01000029">
    <property type="protein sequence ID" value="KGJ92876.1"/>
    <property type="molecule type" value="Genomic_DNA"/>
</dbReference>
<feature type="domain" description="PPIase FKBP-type" evidence="11">
    <location>
        <begin position="4"/>
        <end position="80"/>
    </location>
</feature>
<dbReference type="PATRIC" id="fig|28229.3.peg.2420"/>
<evidence type="ECO:0000313" key="13">
    <source>
        <dbReference type="Proteomes" id="UP000029868"/>
    </source>
</evidence>
<keyword evidence="5 9" id="KW-0697">Rotamase</keyword>
<dbReference type="InterPro" id="IPR001179">
    <property type="entry name" value="PPIase_FKBP_dom"/>
</dbReference>
<proteinExistence type="inferred from homology"/>
<dbReference type="InterPro" id="IPR046357">
    <property type="entry name" value="PPIase_dom_sf"/>
</dbReference>
<accession>A0A099KQT5</accession>
<comment type="function">
    <text evidence="8">Also involved in hydrogenase metallocenter assembly, probably by participating in the nickel insertion step. This function in hydrogenase biosynthesis requires chaperone activity and the presence of the metal-binding domain, but not PPIase activity.</text>
</comment>
<keyword evidence="7 9" id="KW-0413">Isomerase</keyword>
<dbReference type="AlphaFoldDB" id="A0A099KQT5"/>
<keyword evidence="4" id="KW-0963">Cytoplasm</keyword>
<reference evidence="12 13" key="1">
    <citation type="submission" date="2014-08" db="EMBL/GenBank/DDBJ databases">
        <title>Genomic and Phenotypic Diversity of Colwellia psychrerythraea strains from Disparate Marine Basins.</title>
        <authorList>
            <person name="Techtmann S.M."/>
            <person name="Stelling S.C."/>
            <person name="Utturkar S.M."/>
            <person name="Alshibli N."/>
            <person name="Harris A."/>
            <person name="Brown S.D."/>
            <person name="Hazen T.C."/>
        </authorList>
    </citation>
    <scope>NUCLEOTIDE SEQUENCE [LARGE SCALE GENOMIC DNA]</scope>
    <source>
        <strain evidence="12 13">GAB14E</strain>
    </source>
</reference>
<organism evidence="12 13">
    <name type="scientific">Colwellia psychrerythraea</name>
    <name type="common">Vibrio psychroerythus</name>
    <dbReference type="NCBI Taxonomy" id="28229"/>
    <lineage>
        <taxon>Bacteria</taxon>
        <taxon>Pseudomonadati</taxon>
        <taxon>Pseudomonadota</taxon>
        <taxon>Gammaproteobacteria</taxon>
        <taxon>Alteromonadales</taxon>
        <taxon>Colwelliaceae</taxon>
        <taxon>Colwellia</taxon>
    </lineage>
</organism>
<evidence type="ECO:0000256" key="5">
    <source>
        <dbReference type="ARBA" id="ARBA00023110"/>
    </source>
</evidence>
<evidence type="ECO:0000313" key="12">
    <source>
        <dbReference type="EMBL" id="KGJ92876.1"/>
    </source>
</evidence>
<keyword evidence="6" id="KW-0143">Chaperone</keyword>
<evidence type="ECO:0000256" key="1">
    <source>
        <dbReference type="ARBA" id="ARBA00000971"/>
    </source>
</evidence>
<dbReference type="GO" id="GO:0005737">
    <property type="term" value="C:cytoplasm"/>
    <property type="evidence" value="ECO:0007669"/>
    <property type="project" value="UniProtKB-SubCell"/>
</dbReference>
<evidence type="ECO:0000256" key="9">
    <source>
        <dbReference type="PROSITE-ProRule" id="PRU00277"/>
    </source>
</evidence>
<dbReference type="GO" id="GO:0003755">
    <property type="term" value="F:peptidyl-prolyl cis-trans isomerase activity"/>
    <property type="evidence" value="ECO:0007669"/>
    <property type="project" value="UniProtKB-UniRule"/>
</dbReference>
<dbReference type="OrthoDB" id="9808891at2"/>
<name>A0A099KQT5_COLPS</name>